<comment type="caution">
    <text evidence="1">The sequence shown here is derived from an EMBL/GenBank/DDBJ whole genome shotgun (WGS) entry which is preliminary data.</text>
</comment>
<dbReference type="InterPro" id="IPR011050">
    <property type="entry name" value="Pectin_lyase_fold/virulence"/>
</dbReference>
<dbReference type="OrthoDB" id="7237303at2"/>
<keyword evidence="2" id="KW-1185">Reference proteome</keyword>
<dbReference type="EMBL" id="WTYS01000001">
    <property type="protein sequence ID" value="MXO55921.1"/>
    <property type="molecule type" value="Genomic_DNA"/>
</dbReference>
<reference evidence="1 2" key="1">
    <citation type="submission" date="2019-12" db="EMBL/GenBank/DDBJ databases">
        <title>Genomic-based taxomic classification of the family Erythrobacteraceae.</title>
        <authorList>
            <person name="Xu L."/>
        </authorList>
    </citation>
    <scope>NUCLEOTIDE SEQUENCE [LARGE SCALE GENOMIC DNA]</scope>
    <source>
        <strain evidence="1 2">JCM 17802</strain>
    </source>
</reference>
<name>A0A6I4SJ86_9SPHN</name>
<gene>
    <name evidence="1" type="ORF">GRI36_03400</name>
</gene>
<evidence type="ECO:0000313" key="2">
    <source>
        <dbReference type="Proteomes" id="UP000468943"/>
    </source>
</evidence>
<dbReference type="Proteomes" id="UP000468943">
    <property type="component" value="Unassembled WGS sequence"/>
</dbReference>
<evidence type="ECO:0000313" key="1">
    <source>
        <dbReference type="EMBL" id="MXO55921.1"/>
    </source>
</evidence>
<sequence length="327" mass="34312">MTYAAQTLPARPSLKLIGLIAAIAVGAIPAAAVFAQEGGAFTVVETGRSYSKLQDAVNVIGNGTGTISIAEGTHRQCAVQTGGSVSFLAEKPGTAIFDSVTCEGKAALVLRGREASVSGLVFRRMAVRDFNGAGIRLEQGNLTVAQSWFLDSQQGILSANDSGGIIVIDKSTFSGLGTCEGGGGCAHSVYIGDYGHLRITRSRFEKGRGGHYVKSRAARVDIASSSFDDSAGIATNYMIDLPAGSTGQITNNWFVQGENKENWSAFIAVGAESKIHPSDGLQIAGNDARLAPSVSRNTTFVADWTGEELAIGSNNLGQGLERYDRRW</sequence>
<dbReference type="SUPFAM" id="SSF51126">
    <property type="entry name" value="Pectin lyase-like"/>
    <property type="match status" value="1"/>
</dbReference>
<dbReference type="AlphaFoldDB" id="A0A6I4SJ86"/>
<dbReference type="RefSeq" id="WP_160597191.1">
    <property type="nucleotide sequence ID" value="NZ_WTYS01000001.1"/>
</dbReference>
<protein>
    <submittedName>
        <fullName evidence="1">Right-handed parallel beta-helix repeat-containing protein</fullName>
    </submittedName>
</protein>
<organism evidence="1 2">
    <name type="scientific">Pontixanthobacter gangjinensis</name>
    <dbReference type="NCBI Taxonomy" id="1028742"/>
    <lineage>
        <taxon>Bacteria</taxon>
        <taxon>Pseudomonadati</taxon>
        <taxon>Pseudomonadota</taxon>
        <taxon>Alphaproteobacteria</taxon>
        <taxon>Sphingomonadales</taxon>
        <taxon>Erythrobacteraceae</taxon>
        <taxon>Pontixanthobacter</taxon>
    </lineage>
</organism>
<accession>A0A6I4SJ86</accession>
<proteinExistence type="predicted"/>